<comment type="caution">
    <text evidence="1">The sequence shown here is derived from an EMBL/GenBank/DDBJ whole genome shotgun (WGS) entry which is preliminary data.</text>
</comment>
<reference evidence="1 2" key="1">
    <citation type="journal article" date="2016" name="Sci. Rep.">
        <title>Metabolic traits of an uncultured archaeal lineage -MSBL1- from brine pools of the Red Sea.</title>
        <authorList>
            <person name="Mwirichia R."/>
            <person name="Alam I."/>
            <person name="Rashid M."/>
            <person name="Vinu M."/>
            <person name="Ba-Alawi W."/>
            <person name="Anthony Kamau A."/>
            <person name="Kamanda Ngugi D."/>
            <person name="Goker M."/>
            <person name="Klenk H.P."/>
            <person name="Bajic V."/>
            <person name="Stingl U."/>
        </authorList>
    </citation>
    <scope>NUCLEOTIDE SEQUENCE [LARGE SCALE GENOMIC DNA]</scope>
    <source>
        <strain evidence="1">SCGC-AAA259A05</strain>
    </source>
</reference>
<proteinExistence type="predicted"/>
<dbReference type="AlphaFoldDB" id="A0A133U505"/>
<gene>
    <name evidence="1" type="ORF">AKJ57_05565</name>
</gene>
<dbReference type="Proteomes" id="UP000070163">
    <property type="component" value="Unassembled WGS sequence"/>
</dbReference>
<protein>
    <submittedName>
        <fullName evidence="1">Uncharacterized protein</fullName>
    </submittedName>
</protein>
<name>A0A133U505_9EURY</name>
<organism evidence="1 2">
    <name type="scientific">candidate division MSBL1 archaeon SCGC-AAA259A05</name>
    <dbReference type="NCBI Taxonomy" id="1698259"/>
    <lineage>
        <taxon>Archaea</taxon>
        <taxon>Methanobacteriati</taxon>
        <taxon>Methanobacteriota</taxon>
        <taxon>candidate division MSBL1</taxon>
    </lineage>
</organism>
<keyword evidence="2" id="KW-1185">Reference proteome</keyword>
<evidence type="ECO:0000313" key="1">
    <source>
        <dbReference type="EMBL" id="KXA89278.1"/>
    </source>
</evidence>
<evidence type="ECO:0000313" key="2">
    <source>
        <dbReference type="Proteomes" id="UP000070163"/>
    </source>
</evidence>
<dbReference type="EMBL" id="LHXJ01000087">
    <property type="protein sequence ID" value="KXA89278.1"/>
    <property type="molecule type" value="Genomic_DNA"/>
</dbReference>
<accession>A0A133U505</accession>
<sequence>MKTSTEFYRQAAAGDRKINVELERKSNNNHREIHYKMNVRLGETSDSYSVFRKFLDRALKLHRHGLDSGSAGGAACMSLS</sequence>